<evidence type="ECO:0000313" key="1">
    <source>
        <dbReference type="EMBL" id="GAA2414022.1"/>
    </source>
</evidence>
<gene>
    <name evidence="1" type="ORF">GCM10010191_24910</name>
</gene>
<protein>
    <submittedName>
        <fullName evidence="1">Uncharacterized protein</fullName>
    </submittedName>
</protein>
<sequence>MSDELLARVRATFQALDPVPGEVMAAARSALAWRVPGAALAEPVEDRPAGAGSVRGGATRSLTFAAPGLAIELEIAGSGRVREIAGRLAPPVPARVRVRHLALVPEQPSTCADRAGHFVLPELPEGLVSIVFLLPDGRSVVTSWIRL</sequence>
<comment type="caution">
    <text evidence="1">The sequence shown here is derived from an EMBL/GenBank/DDBJ whole genome shotgun (WGS) entry which is preliminary data.</text>
</comment>
<dbReference type="RefSeq" id="WP_344588965.1">
    <property type="nucleotide sequence ID" value="NZ_BAAARW010000011.1"/>
</dbReference>
<proteinExistence type="predicted"/>
<keyword evidence="2" id="KW-1185">Reference proteome</keyword>
<organism evidence="1 2">
    <name type="scientific">Actinomadura vinacea</name>
    <dbReference type="NCBI Taxonomy" id="115336"/>
    <lineage>
        <taxon>Bacteria</taxon>
        <taxon>Bacillati</taxon>
        <taxon>Actinomycetota</taxon>
        <taxon>Actinomycetes</taxon>
        <taxon>Streptosporangiales</taxon>
        <taxon>Thermomonosporaceae</taxon>
        <taxon>Actinomadura</taxon>
    </lineage>
</organism>
<dbReference type="Proteomes" id="UP001501231">
    <property type="component" value="Unassembled WGS sequence"/>
</dbReference>
<name>A0ABP5VZ68_9ACTN</name>
<accession>A0ABP5VZ68</accession>
<reference evidence="2" key="1">
    <citation type="journal article" date="2019" name="Int. J. Syst. Evol. Microbiol.">
        <title>The Global Catalogue of Microorganisms (GCM) 10K type strain sequencing project: providing services to taxonomists for standard genome sequencing and annotation.</title>
        <authorList>
            <consortium name="The Broad Institute Genomics Platform"/>
            <consortium name="The Broad Institute Genome Sequencing Center for Infectious Disease"/>
            <person name="Wu L."/>
            <person name="Ma J."/>
        </authorList>
    </citation>
    <scope>NUCLEOTIDE SEQUENCE [LARGE SCALE GENOMIC DNA]</scope>
    <source>
        <strain evidence="2">JCM 3325</strain>
    </source>
</reference>
<evidence type="ECO:0000313" key="2">
    <source>
        <dbReference type="Proteomes" id="UP001501231"/>
    </source>
</evidence>
<dbReference type="EMBL" id="BAAARW010000011">
    <property type="protein sequence ID" value="GAA2414022.1"/>
    <property type="molecule type" value="Genomic_DNA"/>
</dbReference>